<protein>
    <recommendedName>
        <fullName evidence="3">HK97 gp10 family phage protein</fullName>
    </recommendedName>
</protein>
<evidence type="ECO:0008006" key="3">
    <source>
        <dbReference type="Google" id="ProtNLM"/>
    </source>
</evidence>
<evidence type="ECO:0000313" key="2">
    <source>
        <dbReference type="Proteomes" id="UP000315842"/>
    </source>
</evidence>
<dbReference type="EMBL" id="BJLP01000028">
    <property type="protein sequence ID" value="GEA81409.1"/>
    <property type="molecule type" value="Genomic_DNA"/>
</dbReference>
<comment type="caution">
    <text evidence="1">The sequence shown here is derived from an EMBL/GenBank/DDBJ whole genome shotgun (WGS) entry which is preliminary data.</text>
</comment>
<proteinExistence type="predicted"/>
<organism evidence="1 2">
    <name type="scientific">Cellulomonas uda</name>
    <dbReference type="NCBI Taxonomy" id="1714"/>
    <lineage>
        <taxon>Bacteria</taxon>
        <taxon>Bacillati</taxon>
        <taxon>Actinomycetota</taxon>
        <taxon>Actinomycetes</taxon>
        <taxon>Micrococcales</taxon>
        <taxon>Cellulomonadaceae</taxon>
        <taxon>Cellulomonas</taxon>
    </lineage>
</organism>
<evidence type="ECO:0000313" key="1">
    <source>
        <dbReference type="EMBL" id="GEA81409.1"/>
    </source>
</evidence>
<name>A0A4Y3KAA6_CELUD</name>
<keyword evidence="2" id="KW-1185">Reference proteome</keyword>
<dbReference type="AlphaFoldDB" id="A0A4Y3KAA6"/>
<accession>A0A4Y3KAA6</accession>
<sequence length="166" mass="18312">MIEVRGSRQLRAAVLAMKAADRTLRSDINKATRAIFNPVWRAAVAEGAQSRMDSRVLVQGARISAGNPPVAVAATSRRRLRGGLVPAQSWHAVEFGADRRVKRTYERISPSGRPHEVTRRTRAQLPARTKGGRVVYAAFARVAPRVVSMWVQLIVRKYSEAAEKGS</sequence>
<dbReference type="RefSeq" id="WP_141320562.1">
    <property type="nucleotide sequence ID" value="NZ_BJLP01000028.1"/>
</dbReference>
<reference evidence="1 2" key="1">
    <citation type="submission" date="2019-06" db="EMBL/GenBank/DDBJ databases">
        <title>Whole genome shotgun sequence of Cellulomonas uda NBRC 3747.</title>
        <authorList>
            <person name="Hosoyama A."/>
            <person name="Uohara A."/>
            <person name="Ohji S."/>
            <person name="Ichikawa N."/>
        </authorList>
    </citation>
    <scope>NUCLEOTIDE SEQUENCE [LARGE SCALE GENOMIC DNA]</scope>
    <source>
        <strain evidence="1 2">NBRC 3747</strain>
    </source>
</reference>
<gene>
    <name evidence="1" type="ORF">CUD01_18530</name>
</gene>
<dbReference type="Proteomes" id="UP000315842">
    <property type="component" value="Unassembled WGS sequence"/>
</dbReference>